<dbReference type="InterPro" id="IPR022226">
    <property type="entry name" value="DUF3752"/>
</dbReference>
<feature type="region of interest" description="Disordered" evidence="1">
    <location>
        <begin position="1"/>
        <end position="20"/>
    </location>
</feature>
<feature type="compositionally biased region" description="Basic and acidic residues" evidence="1">
    <location>
        <begin position="79"/>
        <end position="89"/>
    </location>
</feature>
<feature type="region of interest" description="Disordered" evidence="1">
    <location>
        <begin position="79"/>
        <end position="155"/>
    </location>
</feature>
<evidence type="ECO:0000313" key="3">
    <source>
        <dbReference type="EMBL" id="KAE8348084.1"/>
    </source>
</evidence>
<dbReference type="AlphaFoldDB" id="A0A5N6YRE7"/>
<feature type="region of interest" description="Disordered" evidence="1">
    <location>
        <begin position="43"/>
        <end position="65"/>
    </location>
</feature>
<evidence type="ECO:0000313" key="4">
    <source>
        <dbReference type="Proteomes" id="UP000327118"/>
    </source>
</evidence>
<feature type="domain" description="DUF3752" evidence="2">
    <location>
        <begin position="109"/>
        <end position="256"/>
    </location>
</feature>
<sequence>MEQIKKRKFEQSVSYTESDVDQLDRIGKRRDMVGPIFSLNLVNEHTPVPEDDDKSSDYDDIGPSLPSLGAVVSKIPDNKIHSDSLKEPLTEQAYIDEDRRNRDEWMLQPPGSAGWTSRVDPTKLRSRKFQTGRSTSNPPLGEADSPWTETPEQKMKRLQDKIMGVSSIGPSIDQKARPSRVTQAMQANIQKYHDAKLTDHTVENVSRHLKECKKDDDDDPSNRPFDKEKDMALSSKITRTQRQKMINKAADFGSRFRKGNYL</sequence>
<dbReference type="EMBL" id="ML739791">
    <property type="protein sequence ID" value="KAE8348084.1"/>
    <property type="molecule type" value="Genomic_DNA"/>
</dbReference>
<dbReference type="OrthoDB" id="73491at2759"/>
<accession>A0A5N6YRE7</accession>
<feature type="region of interest" description="Disordered" evidence="1">
    <location>
        <begin position="160"/>
        <end position="179"/>
    </location>
</feature>
<name>A0A5N6YRE7_9EURO</name>
<feature type="region of interest" description="Disordered" evidence="1">
    <location>
        <begin position="209"/>
        <end position="242"/>
    </location>
</feature>
<organism evidence="3 4">
    <name type="scientific">Aspergillus coremiiformis</name>
    <dbReference type="NCBI Taxonomy" id="138285"/>
    <lineage>
        <taxon>Eukaryota</taxon>
        <taxon>Fungi</taxon>
        <taxon>Dikarya</taxon>
        <taxon>Ascomycota</taxon>
        <taxon>Pezizomycotina</taxon>
        <taxon>Eurotiomycetes</taxon>
        <taxon>Eurotiomycetidae</taxon>
        <taxon>Eurotiales</taxon>
        <taxon>Aspergillaceae</taxon>
        <taxon>Aspergillus</taxon>
        <taxon>Aspergillus subgen. Circumdati</taxon>
    </lineage>
</organism>
<feature type="compositionally biased region" description="Acidic residues" evidence="1">
    <location>
        <begin position="49"/>
        <end position="60"/>
    </location>
</feature>
<dbReference type="Proteomes" id="UP000327118">
    <property type="component" value="Unassembled WGS sequence"/>
</dbReference>
<dbReference type="PANTHER" id="PTHR46370">
    <property type="entry name" value="GPALPP MOTIFS-CONTAINING PROTEIN 1"/>
    <property type="match status" value="1"/>
</dbReference>
<dbReference type="Pfam" id="PF12572">
    <property type="entry name" value="DUF3752"/>
    <property type="match status" value="1"/>
</dbReference>
<evidence type="ECO:0000256" key="1">
    <source>
        <dbReference type="SAM" id="MobiDB-lite"/>
    </source>
</evidence>
<dbReference type="PANTHER" id="PTHR46370:SF1">
    <property type="entry name" value="GPALPP MOTIFS-CONTAINING PROTEIN 1"/>
    <property type="match status" value="1"/>
</dbReference>
<feature type="compositionally biased region" description="Basic and acidic residues" evidence="1">
    <location>
        <begin position="96"/>
        <end position="105"/>
    </location>
</feature>
<reference evidence="4" key="1">
    <citation type="submission" date="2019-04" db="EMBL/GenBank/DDBJ databases">
        <title>Friends and foes A comparative genomics studyof 23 Aspergillus species from section Flavi.</title>
        <authorList>
            <consortium name="DOE Joint Genome Institute"/>
            <person name="Kjaerbolling I."/>
            <person name="Vesth T."/>
            <person name="Frisvad J.C."/>
            <person name="Nybo J.L."/>
            <person name="Theobald S."/>
            <person name="Kildgaard S."/>
            <person name="Isbrandt T."/>
            <person name="Kuo A."/>
            <person name="Sato A."/>
            <person name="Lyhne E.K."/>
            <person name="Kogle M.E."/>
            <person name="Wiebenga A."/>
            <person name="Kun R.S."/>
            <person name="Lubbers R.J."/>
            <person name="Makela M.R."/>
            <person name="Barry K."/>
            <person name="Chovatia M."/>
            <person name="Clum A."/>
            <person name="Daum C."/>
            <person name="Haridas S."/>
            <person name="He G."/>
            <person name="LaButti K."/>
            <person name="Lipzen A."/>
            <person name="Mondo S."/>
            <person name="Riley R."/>
            <person name="Salamov A."/>
            <person name="Simmons B.A."/>
            <person name="Magnuson J.K."/>
            <person name="Henrissat B."/>
            <person name="Mortensen U.H."/>
            <person name="Larsen T.O."/>
            <person name="Devries R.P."/>
            <person name="Grigoriev I.V."/>
            <person name="Machida M."/>
            <person name="Baker S.E."/>
            <person name="Andersen M.R."/>
        </authorList>
    </citation>
    <scope>NUCLEOTIDE SEQUENCE [LARGE SCALE GENOMIC DNA]</scope>
    <source>
        <strain evidence="4">CBS 553.77</strain>
    </source>
</reference>
<keyword evidence="4" id="KW-1185">Reference proteome</keyword>
<proteinExistence type="predicted"/>
<gene>
    <name evidence="3" type="ORF">BDV28DRAFT_144380</name>
</gene>
<dbReference type="InterPro" id="IPR046331">
    <property type="entry name" value="GPAM1-like"/>
</dbReference>
<evidence type="ECO:0000259" key="2">
    <source>
        <dbReference type="Pfam" id="PF12572"/>
    </source>
</evidence>
<protein>
    <recommendedName>
        <fullName evidence="2">DUF3752 domain-containing protein</fullName>
    </recommendedName>
</protein>
<feature type="compositionally biased region" description="Basic and acidic residues" evidence="1">
    <location>
        <begin position="209"/>
        <end position="231"/>
    </location>
</feature>